<name>A0ABQ6VSV6_9PROT</name>
<feature type="region of interest" description="Disordered" evidence="1">
    <location>
        <begin position="192"/>
        <end position="215"/>
    </location>
</feature>
<sequence length="215" mass="21562">MAATAEEVNAEKEARQTAINTANSVAPSITNSANTANALLDPYATTGTNAINSLSNGLTESYLQSTPGYQWNLSQGEEGATNSAAARGLADSGAALKGAATYASGLADSTYQNQFNDTNALAQEGYQALAQQGNNTMTAANNAGQVEMEGANGAMTATVGAGNALASGLSSLGNTASQYSMYNSLLNGRSPVGSGNVSSAEDALEGSGEDAGDYF</sequence>
<comment type="caution">
    <text evidence="2">The sequence shown here is derived from an EMBL/GenBank/DDBJ whole genome shotgun (WGS) entry which is preliminary data.</text>
</comment>
<organism evidence="2 3">
    <name type="scientific">Komagataeibacter medellinensis</name>
    <dbReference type="NCBI Taxonomy" id="1177712"/>
    <lineage>
        <taxon>Bacteria</taxon>
        <taxon>Pseudomonadati</taxon>
        <taxon>Pseudomonadota</taxon>
        <taxon>Alphaproteobacteria</taxon>
        <taxon>Acetobacterales</taxon>
        <taxon>Acetobacteraceae</taxon>
        <taxon>Komagataeibacter</taxon>
    </lineage>
</organism>
<feature type="compositionally biased region" description="Acidic residues" evidence="1">
    <location>
        <begin position="202"/>
        <end position="215"/>
    </location>
</feature>
<proteinExistence type="predicted"/>
<keyword evidence="3" id="KW-1185">Reference proteome</keyword>
<dbReference type="EMBL" id="QYAZ01000002">
    <property type="protein sequence ID" value="KAB8122455.1"/>
    <property type="molecule type" value="Genomic_DNA"/>
</dbReference>
<dbReference type="Proteomes" id="UP000427842">
    <property type="component" value="Unassembled WGS sequence"/>
</dbReference>
<accession>A0ABQ6VSV6</accession>
<evidence type="ECO:0000313" key="3">
    <source>
        <dbReference type="Proteomes" id="UP000427842"/>
    </source>
</evidence>
<reference evidence="2 3" key="1">
    <citation type="submission" date="2018-09" db="EMBL/GenBank/DDBJ databases">
        <title>Genome sequence and characterization of the bcs clusters for the production of nanocellulose from the low pH resistant strain Komagataeibacter medellinensis ID13488.</title>
        <authorList>
            <person name="Hernandez-Arriaga A.M."/>
            <person name="Del Cerro C."/>
            <person name="Urbina L."/>
            <person name="Eceiza A."/>
            <person name="Retegi A."/>
            <person name="Prieto M.A."/>
        </authorList>
    </citation>
    <scope>NUCLEOTIDE SEQUENCE [LARGE SCALE GENOMIC DNA]</scope>
    <source>
        <strain evidence="2 3">ID13488</strain>
    </source>
</reference>
<evidence type="ECO:0000313" key="2">
    <source>
        <dbReference type="EMBL" id="KAB8122455.1"/>
    </source>
</evidence>
<evidence type="ECO:0000256" key="1">
    <source>
        <dbReference type="SAM" id="MobiDB-lite"/>
    </source>
</evidence>
<protein>
    <submittedName>
        <fullName evidence="2">Uncharacterized protein</fullName>
    </submittedName>
</protein>
<gene>
    <name evidence="2" type="ORF">D3W54_14790</name>
</gene>
<dbReference type="RefSeq" id="WP_153472406.1">
    <property type="nucleotide sequence ID" value="NZ_QYAZ01000002.1"/>
</dbReference>